<dbReference type="RefSeq" id="WP_117723847.1">
    <property type="nucleotide sequence ID" value="NZ_QSUL01000004.1"/>
</dbReference>
<reference evidence="1 2" key="1">
    <citation type="submission" date="2018-08" db="EMBL/GenBank/DDBJ databases">
        <title>A genome reference for cultivated species of the human gut microbiota.</title>
        <authorList>
            <person name="Zou Y."/>
            <person name="Xue W."/>
            <person name="Luo G."/>
        </authorList>
    </citation>
    <scope>NUCLEOTIDE SEQUENCE [LARGE SCALE GENOMIC DNA]</scope>
    <source>
        <strain evidence="1 2">OM05-15BH</strain>
    </source>
</reference>
<dbReference type="AlphaFoldDB" id="A0A3E5BIH0"/>
<evidence type="ECO:0000313" key="1">
    <source>
        <dbReference type="EMBL" id="RGN37407.1"/>
    </source>
</evidence>
<dbReference type="Proteomes" id="UP000260983">
    <property type="component" value="Unassembled WGS sequence"/>
</dbReference>
<evidence type="ECO:0000313" key="2">
    <source>
        <dbReference type="Proteomes" id="UP000260983"/>
    </source>
</evidence>
<comment type="caution">
    <text evidence="1">The sequence shown here is derived from an EMBL/GenBank/DDBJ whole genome shotgun (WGS) entry which is preliminary data.</text>
</comment>
<sequence length="68" mass="8566">MKTKIENFIAKCVCKGIELYMRKYRIYKSYYEMIPMTEEEFKKELTEKNTEQFCESYFERFNKYRTKN</sequence>
<gene>
    <name evidence="1" type="ORF">DXB65_07870</name>
</gene>
<organism evidence="1 2">
    <name type="scientific">Bacteroides oleiciplenus</name>
    <dbReference type="NCBI Taxonomy" id="626931"/>
    <lineage>
        <taxon>Bacteria</taxon>
        <taxon>Pseudomonadati</taxon>
        <taxon>Bacteroidota</taxon>
        <taxon>Bacteroidia</taxon>
        <taxon>Bacteroidales</taxon>
        <taxon>Bacteroidaceae</taxon>
        <taxon>Bacteroides</taxon>
    </lineage>
</organism>
<accession>A0A3E5BIH0</accession>
<dbReference type="EMBL" id="QSUL01000004">
    <property type="protein sequence ID" value="RGN37407.1"/>
    <property type="molecule type" value="Genomic_DNA"/>
</dbReference>
<name>A0A3E5BIH0_9BACE</name>
<proteinExistence type="predicted"/>
<protein>
    <submittedName>
        <fullName evidence="1">Uncharacterized protein</fullName>
    </submittedName>
</protein>